<evidence type="ECO:0000313" key="2">
    <source>
        <dbReference type="EMBL" id="RDX65949.1"/>
    </source>
</evidence>
<name>A0A371EJ95_MUCPR</name>
<evidence type="ECO:0000256" key="1">
    <source>
        <dbReference type="SAM" id="MobiDB-lite"/>
    </source>
</evidence>
<dbReference type="Proteomes" id="UP000257109">
    <property type="component" value="Unassembled WGS sequence"/>
</dbReference>
<sequence>MCPASKAPCVRQHPFIDGIMETPMLKGWRGIHLDKYDSSTDPDEHLANYLTQRESEPLRSFVVRFSDIFVKICNLNLEVALHSIIMALKSRSFSNSLCKLLPKDMDDLRMRASGYIHIEEMVKFYDRVCVEKSSAPRTYKDHKHLSRTNAKKGRSEGLAREPKFQGAVAEKRTDTKEGADSAVGPDTEMGANA</sequence>
<protein>
    <recommendedName>
        <fullName evidence="4">Retrotransposon gag domain-containing protein</fullName>
    </recommendedName>
</protein>
<evidence type="ECO:0008006" key="4">
    <source>
        <dbReference type="Google" id="ProtNLM"/>
    </source>
</evidence>
<gene>
    <name evidence="2" type="ORF">CR513_55343</name>
</gene>
<organism evidence="2 3">
    <name type="scientific">Mucuna pruriens</name>
    <name type="common">Velvet bean</name>
    <name type="synonym">Dolichos pruriens</name>
    <dbReference type="NCBI Taxonomy" id="157652"/>
    <lineage>
        <taxon>Eukaryota</taxon>
        <taxon>Viridiplantae</taxon>
        <taxon>Streptophyta</taxon>
        <taxon>Embryophyta</taxon>
        <taxon>Tracheophyta</taxon>
        <taxon>Spermatophyta</taxon>
        <taxon>Magnoliopsida</taxon>
        <taxon>eudicotyledons</taxon>
        <taxon>Gunneridae</taxon>
        <taxon>Pentapetalae</taxon>
        <taxon>rosids</taxon>
        <taxon>fabids</taxon>
        <taxon>Fabales</taxon>
        <taxon>Fabaceae</taxon>
        <taxon>Papilionoideae</taxon>
        <taxon>50 kb inversion clade</taxon>
        <taxon>NPAAA clade</taxon>
        <taxon>indigoferoid/millettioid clade</taxon>
        <taxon>Phaseoleae</taxon>
        <taxon>Mucuna</taxon>
    </lineage>
</organism>
<proteinExistence type="predicted"/>
<feature type="compositionally biased region" description="Basic and acidic residues" evidence="1">
    <location>
        <begin position="153"/>
        <end position="179"/>
    </location>
</feature>
<feature type="region of interest" description="Disordered" evidence="1">
    <location>
        <begin position="139"/>
        <end position="193"/>
    </location>
</feature>
<feature type="compositionally biased region" description="Basic residues" evidence="1">
    <location>
        <begin position="140"/>
        <end position="152"/>
    </location>
</feature>
<dbReference type="OrthoDB" id="1426925at2759"/>
<reference evidence="2" key="1">
    <citation type="submission" date="2018-05" db="EMBL/GenBank/DDBJ databases">
        <title>Draft genome of Mucuna pruriens seed.</title>
        <authorList>
            <person name="Nnadi N.E."/>
            <person name="Vos R."/>
            <person name="Hasami M.H."/>
            <person name="Devisetty U.K."/>
            <person name="Aguiy J.C."/>
        </authorList>
    </citation>
    <scope>NUCLEOTIDE SEQUENCE [LARGE SCALE GENOMIC DNA]</scope>
    <source>
        <strain evidence="2">JCA_2017</strain>
    </source>
</reference>
<dbReference type="EMBL" id="QJKJ01013659">
    <property type="protein sequence ID" value="RDX65949.1"/>
    <property type="molecule type" value="Genomic_DNA"/>
</dbReference>
<keyword evidence="3" id="KW-1185">Reference proteome</keyword>
<comment type="caution">
    <text evidence="2">The sequence shown here is derived from an EMBL/GenBank/DDBJ whole genome shotgun (WGS) entry which is preliminary data.</text>
</comment>
<dbReference type="AlphaFoldDB" id="A0A371EJ95"/>
<evidence type="ECO:0000313" key="3">
    <source>
        <dbReference type="Proteomes" id="UP000257109"/>
    </source>
</evidence>
<accession>A0A371EJ95</accession>
<feature type="non-terminal residue" evidence="2">
    <location>
        <position position="1"/>
    </location>
</feature>